<feature type="compositionally biased region" description="Polar residues" evidence="1">
    <location>
        <begin position="1"/>
        <end position="24"/>
    </location>
</feature>
<protein>
    <submittedName>
        <fullName evidence="2">Uncharacterized protein</fullName>
    </submittedName>
</protein>
<gene>
    <name evidence="2" type="ORF">CDAR_292001</name>
</gene>
<proteinExistence type="predicted"/>
<evidence type="ECO:0000313" key="2">
    <source>
        <dbReference type="EMBL" id="GIY86196.1"/>
    </source>
</evidence>
<organism evidence="2 3">
    <name type="scientific">Caerostris darwini</name>
    <dbReference type="NCBI Taxonomy" id="1538125"/>
    <lineage>
        <taxon>Eukaryota</taxon>
        <taxon>Metazoa</taxon>
        <taxon>Ecdysozoa</taxon>
        <taxon>Arthropoda</taxon>
        <taxon>Chelicerata</taxon>
        <taxon>Arachnida</taxon>
        <taxon>Araneae</taxon>
        <taxon>Araneomorphae</taxon>
        <taxon>Entelegynae</taxon>
        <taxon>Araneoidea</taxon>
        <taxon>Araneidae</taxon>
        <taxon>Caerostris</taxon>
    </lineage>
</organism>
<evidence type="ECO:0000256" key="1">
    <source>
        <dbReference type="SAM" id="MobiDB-lite"/>
    </source>
</evidence>
<dbReference type="Proteomes" id="UP001054837">
    <property type="component" value="Unassembled WGS sequence"/>
</dbReference>
<sequence>MFFRRSYQTENHNQSFNQGGQTKRQLGKKKEVENLSNIVNLVVLRCGKIFGLSPTFFFLSHFSPLLVKSSKSILSGSVNVVQEDVPAATKGNVCSK</sequence>
<name>A0AAV4WTE5_9ARAC</name>
<reference evidence="2 3" key="1">
    <citation type="submission" date="2021-06" db="EMBL/GenBank/DDBJ databases">
        <title>Caerostris darwini draft genome.</title>
        <authorList>
            <person name="Kono N."/>
            <person name="Arakawa K."/>
        </authorList>
    </citation>
    <scope>NUCLEOTIDE SEQUENCE [LARGE SCALE GENOMIC DNA]</scope>
</reference>
<feature type="region of interest" description="Disordered" evidence="1">
    <location>
        <begin position="1"/>
        <end position="27"/>
    </location>
</feature>
<accession>A0AAV4WTE5</accession>
<keyword evidence="3" id="KW-1185">Reference proteome</keyword>
<evidence type="ECO:0000313" key="3">
    <source>
        <dbReference type="Proteomes" id="UP001054837"/>
    </source>
</evidence>
<dbReference type="AlphaFoldDB" id="A0AAV4WTE5"/>
<comment type="caution">
    <text evidence="2">The sequence shown here is derived from an EMBL/GenBank/DDBJ whole genome shotgun (WGS) entry which is preliminary data.</text>
</comment>
<dbReference type="EMBL" id="BPLQ01015157">
    <property type="protein sequence ID" value="GIY86196.1"/>
    <property type="molecule type" value="Genomic_DNA"/>
</dbReference>